<evidence type="ECO:0000259" key="3">
    <source>
        <dbReference type="Pfam" id="PF17172"/>
    </source>
</evidence>
<evidence type="ECO:0000313" key="5">
    <source>
        <dbReference type="Proteomes" id="UP000722485"/>
    </source>
</evidence>
<dbReference type="InterPro" id="IPR050931">
    <property type="entry name" value="Mito_Protein_Transport_Metaxin"/>
</dbReference>
<dbReference type="SFLD" id="SFLDS00019">
    <property type="entry name" value="Glutathione_Transferase_(cytos"/>
    <property type="match status" value="1"/>
</dbReference>
<name>A0A9P5H7E3_9HYPO</name>
<evidence type="ECO:0000256" key="1">
    <source>
        <dbReference type="ARBA" id="ARBA00006475"/>
    </source>
</evidence>
<dbReference type="OrthoDB" id="5809458at2759"/>
<dbReference type="InterPro" id="IPR012336">
    <property type="entry name" value="Thioredoxin-like_fold"/>
</dbReference>
<dbReference type="CDD" id="cd03193">
    <property type="entry name" value="GST_C_Metaxin"/>
    <property type="match status" value="1"/>
</dbReference>
<evidence type="ECO:0000313" key="4">
    <source>
        <dbReference type="EMBL" id="KAF7551112.1"/>
    </source>
</evidence>
<dbReference type="InterPro" id="IPR040079">
    <property type="entry name" value="Glutathione_S-Trfase"/>
</dbReference>
<evidence type="ECO:0000256" key="2">
    <source>
        <dbReference type="ARBA" id="ARBA00007409"/>
    </source>
</evidence>
<comment type="similarity">
    <text evidence="2">Belongs to the GST superfamily.</text>
</comment>
<dbReference type="PANTHER" id="PTHR12289:SF41">
    <property type="entry name" value="FAILED AXON CONNECTIONS-RELATED"/>
    <property type="match status" value="1"/>
</dbReference>
<reference evidence="4" key="1">
    <citation type="submission" date="2020-03" db="EMBL/GenBank/DDBJ databases">
        <title>Draft Genome Sequence of Cylindrodendrum hubeiense.</title>
        <authorList>
            <person name="Buettner E."/>
            <person name="Kellner H."/>
        </authorList>
    </citation>
    <scope>NUCLEOTIDE SEQUENCE</scope>
    <source>
        <strain evidence="4">IHI 201604</strain>
    </source>
</reference>
<gene>
    <name evidence="4" type="ORF">G7Z17_g5230</name>
</gene>
<dbReference type="InterPro" id="IPR026928">
    <property type="entry name" value="FAX/IsoI-like"/>
</dbReference>
<accession>A0A9P5H7E3</accession>
<organism evidence="4 5">
    <name type="scientific">Cylindrodendrum hubeiense</name>
    <dbReference type="NCBI Taxonomy" id="595255"/>
    <lineage>
        <taxon>Eukaryota</taxon>
        <taxon>Fungi</taxon>
        <taxon>Dikarya</taxon>
        <taxon>Ascomycota</taxon>
        <taxon>Pezizomycotina</taxon>
        <taxon>Sordariomycetes</taxon>
        <taxon>Hypocreomycetidae</taxon>
        <taxon>Hypocreales</taxon>
        <taxon>Nectriaceae</taxon>
        <taxon>Cylindrodendrum</taxon>
    </lineage>
</organism>
<proteinExistence type="inferred from homology"/>
<sequence>MASKVSLTVYRGSPKTGAFVGAPFVVKLEARLRFDNIPYKLGAGSPKTAPRGKIPYIEVGPTGEQLGDSALIIRKLVDDGVMSDLNSRVPPLQRAHDLAIRALLEEKMYFYGVREKWCDNYTVMREGALAAIPWPIRWVVGLIASSNVTRTLYGQGTGRFTEDEVASWKEEVWESVAALLSDAKKASSAAQDPFWVLGGDSPTEADASLFGFVASALVCDAAPTTAKIVRSYPVVIDYAERIHQKYFPDYEKWE</sequence>
<dbReference type="AlphaFoldDB" id="A0A9P5H7E3"/>
<dbReference type="Proteomes" id="UP000722485">
    <property type="component" value="Unassembled WGS sequence"/>
</dbReference>
<comment type="similarity">
    <text evidence="1">Belongs to the FAX family.</text>
</comment>
<dbReference type="SFLD" id="SFLDG01180">
    <property type="entry name" value="SUF1"/>
    <property type="match status" value="1"/>
</dbReference>
<dbReference type="SUPFAM" id="SSF47616">
    <property type="entry name" value="GST C-terminal domain-like"/>
    <property type="match status" value="1"/>
</dbReference>
<dbReference type="SFLD" id="SFLDG01200">
    <property type="entry name" value="SUF1.1"/>
    <property type="match status" value="1"/>
</dbReference>
<protein>
    <recommendedName>
        <fullName evidence="3">Thioredoxin-like fold domain-containing protein</fullName>
    </recommendedName>
</protein>
<keyword evidence="5" id="KW-1185">Reference proteome</keyword>
<dbReference type="InterPro" id="IPR036282">
    <property type="entry name" value="Glutathione-S-Trfase_C_sf"/>
</dbReference>
<feature type="domain" description="Thioredoxin-like fold" evidence="3">
    <location>
        <begin position="23"/>
        <end position="120"/>
    </location>
</feature>
<dbReference type="PANTHER" id="PTHR12289">
    <property type="entry name" value="METAXIN RELATED"/>
    <property type="match status" value="1"/>
</dbReference>
<comment type="caution">
    <text evidence="4">The sequence shown here is derived from an EMBL/GenBank/DDBJ whole genome shotgun (WGS) entry which is preliminary data.</text>
</comment>
<dbReference type="Pfam" id="PF17172">
    <property type="entry name" value="GST_N_4"/>
    <property type="match status" value="1"/>
</dbReference>
<dbReference type="EMBL" id="JAANBB010000084">
    <property type="protein sequence ID" value="KAF7551112.1"/>
    <property type="molecule type" value="Genomic_DNA"/>
</dbReference>
<dbReference type="GO" id="GO:0005737">
    <property type="term" value="C:cytoplasm"/>
    <property type="evidence" value="ECO:0007669"/>
    <property type="project" value="TreeGrafter"/>
</dbReference>